<evidence type="ECO:0000313" key="3">
    <source>
        <dbReference type="Proteomes" id="UP000235145"/>
    </source>
</evidence>
<accession>A0A9R1UEY1</accession>
<feature type="domain" description="Retrotransposon Copia-like N-terminal" evidence="1">
    <location>
        <begin position="149"/>
        <end position="179"/>
    </location>
</feature>
<sequence>MRCDVMVKSWLTKTMEKEIRTSFKYANATLTIWSDLRERFEKESAPRAYELKNQIIDIHQDGTSVFSYKPKFDPYGMRSYRFFPHLNALLYRNPISRRGCLPHQRPTPWSTMQNPRTRMTTTHRTTTLNFISTRLTRRQMQVNNALSDKNDTYWAQEMKNFLLAKDNIGFVDRTIEKPKKTSKDYMTWIRDEH</sequence>
<evidence type="ECO:0000313" key="2">
    <source>
        <dbReference type="EMBL" id="KAJ0185908.1"/>
    </source>
</evidence>
<comment type="caution">
    <text evidence="2">The sequence shown here is derived from an EMBL/GenBank/DDBJ whole genome shotgun (WGS) entry which is preliminary data.</text>
</comment>
<dbReference type="AlphaFoldDB" id="A0A9R1UEY1"/>
<organism evidence="2 3">
    <name type="scientific">Lactuca sativa</name>
    <name type="common">Garden lettuce</name>
    <dbReference type="NCBI Taxonomy" id="4236"/>
    <lineage>
        <taxon>Eukaryota</taxon>
        <taxon>Viridiplantae</taxon>
        <taxon>Streptophyta</taxon>
        <taxon>Embryophyta</taxon>
        <taxon>Tracheophyta</taxon>
        <taxon>Spermatophyta</taxon>
        <taxon>Magnoliopsida</taxon>
        <taxon>eudicotyledons</taxon>
        <taxon>Gunneridae</taxon>
        <taxon>Pentapetalae</taxon>
        <taxon>asterids</taxon>
        <taxon>campanulids</taxon>
        <taxon>Asterales</taxon>
        <taxon>Asteraceae</taxon>
        <taxon>Cichorioideae</taxon>
        <taxon>Cichorieae</taxon>
        <taxon>Lactucinae</taxon>
        <taxon>Lactuca</taxon>
    </lineage>
</organism>
<dbReference type="Pfam" id="PF14244">
    <property type="entry name" value="Retrotran_gag_3"/>
    <property type="match status" value="1"/>
</dbReference>
<dbReference type="PANTHER" id="PTHR37610">
    <property type="entry name" value="CCHC-TYPE DOMAIN-CONTAINING PROTEIN"/>
    <property type="match status" value="1"/>
</dbReference>
<gene>
    <name evidence="2" type="ORF">LSAT_V11C900490740</name>
</gene>
<reference evidence="2 3" key="1">
    <citation type="journal article" date="2017" name="Nat. Commun.">
        <title>Genome assembly with in vitro proximity ligation data and whole-genome triplication in lettuce.</title>
        <authorList>
            <person name="Reyes-Chin-Wo S."/>
            <person name="Wang Z."/>
            <person name="Yang X."/>
            <person name="Kozik A."/>
            <person name="Arikit S."/>
            <person name="Song C."/>
            <person name="Xia L."/>
            <person name="Froenicke L."/>
            <person name="Lavelle D.O."/>
            <person name="Truco M.J."/>
            <person name="Xia R."/>
            <person name="Zhu S."/>
            <person name="Xu C."/>
            <person name="Xu H."/>
            <person name="Xu X."/>
            <person name="Cox K."/>
            <person name="Korf I."/>
            <person name="Meyers B.C."/>
            <person name="Michelmore R.W."/>
        </authorList>
    </citation>
    <scope>NUCLEOTIDE SEQUENCE [LARGE SCALE GENOMIC DNA]</scope>
    <source>
        <strain evidence="3">cv. Salinas</strain>
        <tissue evidence="2">Seedlings</tissue>
    </source>
</reference>
<proteinExistence type="predicted"/>
<dbReference type="InterPro" id="IPR029472">
    <property type="entry name" value="Copia-like_N"/>
</dbReference>
<protein>
    <recommendedName>
        <fullName evidence="1">Retrotransposon Copia-like N-terminal domain-containing protein</fullName>
    </recommendedName>
</protein>
<dbReference type="Proteomes" id="UP000235145">
    <property type="component" value="Unassembled WGS sequence"/>
</dbReference>
<name>A0A9R1UEY1_LACSA</name>
<dbReference type="PANTHER" id="PTHR37610:SF98">
    <property type="entry name" value="TRANSCRIPTION FACTOR INTERACTOR AND REGULATOR CCHC(ZN) FAMILY"/>
    <property type="match status" value="1"/>
</dbReference>
<evidence type="ECO:0000259" key="1">
    <source>
        <dbReference type="Pfam" id="PF14244"/>
    </source>
</evidence>
<keyword evidence="3" id="KW-1185">Reference proteome</keyword>
<dbReference type="EMBL" id="NBSK02000009">
    <property type="protein sequence ID" value="KAJ0185908.1"/>
    <property type="molecule type" value="Genomic_DNA"/>
</dbReference>